<dbReference type="PIRSF" id="PIRSF500176">
    <property type="entry name" value="L_ASNase"/>
    <property type="match status" value="1"/>
</dbReference>
<dbReference type="InterPro" id="IPR036152">
    <property type="entry name" value="Asp/glu_Ase-like_sf"/>
</dbReference>
<evidence type="ECO:0000256" key="4">
    <source>
        <dbReference type="PROSITE-ProRule" id="PRU10099"/>
    </source>
</evidence>
<organism evidence="8 9">
    <name type="scientific">Ammoniphilus resinae</name>
    <dbReference type="NCBI Taxonomy" id="861532"/>
    <lineage>
        <taxon>Bacteria</taxon>
        <taxon>Bacillati</taxon>
        <taxon>Bacillota</taxon>
        <taxon>Bacilli</taxon>
        <taxon>Bacillales</taxon>
        <taxon>Paenibacillaceae</taxon>
        <taxon>Aneurinibacillus group</taxon>
        <taxon>Ammoniphilus</taxon>
    </lineage>
</organism>
<dbReference type="InterPro" id="IPR020827">
    <property type="entry name" value="Asparaginase/glutaminase_AS1"/>
</dbReference>
<dbReference type="InterPro" id="IPR004550">
    <property type="entry name" value="AsnASE_II"/>
</dbReference>
<sequence length="327" mass="35983">MKKVAILATGGTISSAADSRTELINYKSGTFTGDEIINQIPELREIADVHIEQTTNFSSMEMTAKEWTILREKALHYLNELDFDGVVITHGTNTIEETAYFLHLTCNVSKPIVIVGSQRPLTGLSSDAHLNVYNAVKLAASEDAVGKGVLVMMNDEINSAREVTKTNTVRLETFQSGQLGFLGYVDNDGVFFYRQPTRIHTAQSQFNELDTQELDPVEIVYSYAGADGNLIRCLIPTGVKGIVIAGTGTGRFSSKELEALVEAKKQGIAVVRSSRVGNGRVIPEEQYEPYGFVSGDNLLPQKARILLMLALKVTKDPVEIQRIFDTY</sequence>
<name>A0ABS4GLD3_9BACL</name>
<dbReference type="InterPro" id="IPR037152">
    <property type="entry name" value="L-asparaginase_N_sf"/>
</dbReference>
<dbReference type="Pfam" id="PF17763">
    <property type="entry name" value="Asparaginase_C"/>
    <property type="match status" value="1"/>
</dbReference>
<evidence type="ECO:0000259" key="7">
    <source>
        <dbReference type="Pfam" id="PF17763"/>
    </source>
</evidence>
<dbReference type="InterPro" id="IPR006034">
    <property type="entry name" value="Asparaginase/glutaminase-like"/>
</dbReference>
<dbReference type="PANTHER" id="PTHR11707">
    <property type="entry name" value="L-ASPARAGINASE"/>
    <property type="match status" value="1"/>
</dbReference>
<dbReference type="Pfam" id="PF00710">
    <property type="entry name" value="Asparaginase"/>
    <property type="match status" value="1"/>
</dbReference>
<dbReference type="EC" id="3.5.1.1" evidence="2"/>
<dbReference type="EMBL" id="JAGGKT010000002">
    <property type="protein sequence ID" value="MBP1931059.1"/>
    <property type="molecule type" value="Genomic_DNA"/>
</dbReference>
<dbReference type="PROSITE" id="PS51732">
    <property type="entry name" value="ASN_GLN_ASE_3"/>
    <property type="match status" value="1"/>
</dbReference>
<dbReference type="PIRSF" id="PIRSF001220">
    <property type="entry name" value="L-ASNase_gatD"/>
    <property type="match status" value="1"/>
</dbReference>
<evidence type="ECO:0000256" key="5">
    <source>
        <dbReference type="RuleBase" id="RU004456"/>
    </source>
</evidence>
<feature type="domain" description="Asparaginase/glutaminase C-terminal" evidence="7">
    <location>
        <begin position="217"/>
        <end position="324"/>
    </location>
</feature>
<accession>A0ABS4GLD3</accession>
<dbReference type="SMART" id="SM00870">
    <property type="entry name" value="Asparaginase"/>
    <property type="match status" value="1"/>
</dbReference>
<protein>
    <recommendedName>
        <fullName evidence="2">asparaginase</fullName>
        <ecNumber evidence="2">3.5.1.1</ecNumber>
    </recommendedName>
</protein>
<evidence type="ECO:0000256" key="2">
    <source>
        <dbReference type="ARBA" id="ARBA00012920"/>
    </source>
</evidence>
<dbReference type="CDD" id="cd08964">
    <property type="entry name" value="L-asparaginase_II"/>
    <property type="match status" value="1"/>
</dbReference>
<gene>
    <name evidence="8" type="ORF">J2Z37_001056</name>
</gene>
<feature type="domain" description="L-asparaginase N-terminal" evidence="6">
    <location>
        <begin position="3"/>
        <end position="197"/>
    </location>
</feature>
<dbReference type="SUPFAM" id="SSF53774">
    <property type="entry name" value="Glutaminase/Asparaginase"/>
    <property type="match status" value="1"/>
</dbReference>
<dbReference type="InterPro" id="IPR040919">
    <property type="entry name" value="Asparaginase_C"/>
</dbReference>
<evidence type="ECO:0000256" key="1">
    <source>
        <dbReference type="ARBA" id="ARBA00010518"/>
    </source>
</evidence>
<dbReference type="PRINTS" id="PR00139">
    <property type="entry name" value="ASNGLNASE"/>
</dbReference>
<evidence type="ECO:0000313" key="9">
    <source>
        <dbReference type="Proteomes" id="UP001519343"/>
    </source>
</evidence>
<proteinExistence type="inferred from homology"/>
<dbReference type="NCBIfam" id="TIGR00520">
    <property type="entry name" value="asnASE_II"/>
    <property type="match status" value="1"/>
</dbReference>
<dbReference type="Proteomes" id="UP001519343">
    <property type="component" value="Unassembled WGS sequence"/>
</dbReference>
<comment type="similarity">
    <text evidence="1 5">Belongs to the asparaginase 1 family.</text>
</comment>
<evidence type="ECO:0000256" key="3">
    <source>
        <dbReference type="ARBA" id="ARBA00022801"/>
    </source>
</evidence>
<dbReference type="RefSeq" id="WP_209809157.1">
    <property type="nucleotide sequence ID" value="NZ_JAGGKT010000002.1"/>
</dbReference>
<dbReference type="Gene3D" id="3.40.50.1170">
    <property type="entry name" value="L-asparaginase, N-terminal domain"/>
    <property type="match status" value="1"/>
</dbReference>
<dbReference type="GO" id="GO:0004067">
    <property type="term" value="F:asparaginase activity"/>
    <property type="evidence" value="ECO:0007669"/>
    <property type="project" value="UniProtKB-EC"/>
</dbReference>
<evidence type="ECO:0000313" key="8">
    <source>
        <dbReference type="EMBL" id="MBP1931059.1"/>
    </source>
</evidence>
<dbReference type="InterPro" id="IPR027473">
    <property type="entry name" value="L-asparaginase_C"/>
</dbReference>
<dbReference type="PROSITE" id="PS00144">
    <property type="entry name" value="ASN_GLN_ASE_1"/>
    <property type="match status" value="1"/>
</dbReference>
<dbReference type="Gene3D" id="3.40.50.40">
    <property type="match status" value="1"/>
</dbReference>
<evidence type="ECO:0000259" key="6">
    <source>
        <dbReference type="Pfam" id="PF00710"/>
    </source>
</evidence>
<feature type="active site" evidence="4">
    <location>
        <position position="12"/>
    </location>
</feature>
<reference evidence="8 9" key="1">
    <citation type="submission" date="2021-03" db="EMBL/GenBank/DDBJ databases">
        <title>Genomic Encyclopedia of Type Strains, Phase IV (KMG-IV): sequencing the most valuable type-strain genomes for metagenomic binning, comparative biology and taxonomic classification.</title>
        <authorList>
            <person name="Goeker M."/>
        </authorList>
    </citation>
    <scope>NUCLEOTIDE SEQUENCE [LARGE SCALE GENOMIC DNA]</scope>
    <source>
        <strain evidence="8 9">DSM 24738</strain>
    </source>
</reference>
<dbReference type="PANTHER" id="PTHR11707:SF28">
    <property type="entry name" value="60 KDA LYSOPHOSPHOLIPASE"/>
    <property type="match status" value="1"/>
</dbReference>
<dbReference type="InterPro" id="IPR027474">
    <property type="entry name" value="L-asparaginase_N"/>
</dbReference>
<keyword evidence="9" id="KW-1185">Reference proteome</keyword>
<comment type="caution">
    <text evidence="8">The sequence shown here is derived from an EMBL/GenBank/DDBJ whole genome shotgun (WGS) entry which is preliminary data.</text>
</comment>
<keyword evidence="3 8" id="KW-0378">Hydrolase</keyword>